<dbReference type="PANTHER" id="PTHR11439">
    <property type="entry name" value="GAG-POL-RELATED RETROTRANSPOSON"/>
    <property type="match status" value="1"/>
</dbReference>
<proteinExistence type="predicted"/>
<gene>
    <name evidence="1" type="ORF">Tci_479279</name>
</gene>
<accession>A0A699HZE3</accession>
<comment type="caution">
    <text evidence="1">The sequence shown here is derived from an EMBL/GenBank/DDBJ whole genome shotgun (WGS) entry which is preliminary data.</text>
</comment>
<dbReference type="SUPFAM" id="SSF56672">
    <property type="entry name" value="DNA/RNA polymerases"/>
    <property type="match status" value="1"/>
</dbReference>
<dbReference type="InterPro" id="IPR043502">
    <property type="entry name" value="DNA/RNA_pol_sf"/>
</dbReference>
<sequence>MACEDEMSINSTWLGGCVRSIPESMTDTNKTVALKTDIYKKANSTLLLCLDNKVLKEVNKENYVAGVLLKLKTLYMTESLANKLYLKKKESLTLEDVMSSLNSWELKKKTDAKDDSYGLFVKERSDHRDINYVFQEECAIGSNMHFEGYENRDLLISLSTEMFLEWIMKYGGSYHMMLRRDFLFHFKDFNGGMIFLDDNTACFTKGKESQSKSDHSLFIKTNKNKFLNLLVYVDDIIVTRSNINEIEKFKEFRKSRFMIKELESSISNEPSSTDPVIDNIIEYQELIGKLIYLTHTRPDIAYSVHCLSQFMHKL</sequence>
<name>A0A699HZE3_TANCI</name>
<dbReference type="EMBL" id="BKCJ010238051">
    <property type="protein sequence ID" value="GEZ07306.1"/>
    <property type="molecule type" value="Genomic_DNA"/>
</dbReference>
<protein>
    <submittedName>
        <fullName evidence="1">Ribonuclease H-like domain-containing protein</fullName>
    </submittedName>
</protein>
<organism evidence="1">
    <name type="scientific">Tanacetum cinerariifolium</name>
    <name type="common">Dalmatian daisy</name>
    <name type="synonym">Chrysanthemum cinerariifolium</name>
    <dbReference type="NCBI Taxonomy" id="118510"/>
    <lineage>
        <taxon>Eukaryota</taxon>
        <taxon>Viridiplantae</taxon>
        <taxon>Streptophyta</taxon>
        <taxon>Embryophyta</taxon>
        <taxon>Tracheophyta</taxon>
        <taxon>Spermatophyta</taxon>
        <taxon>Magnoliopsida</taxon>
        <taxon>eudicotyledons</taxon>
        <taxon>Gunneridae</taxon>
        <taxon>Pentapetalae</taxon>
        <taxon>asterids</taxon>
        <taxon>campanulids</taxon>
        <taxon>Asterales</taxon>
        <taxon>Asteraceae</taxon>
        <taxon>Asteroideae</taxon>
        <taxon>Anthemideae</taxon>
        <taxon>Anthemidinae</taxon>
        <taxon>Tanacetum</taxon>
    </lineage>
</organism>
<dbReference type="PANTHER" id="PTHR11439:SF489">
    <property type="entry name" value="RNA-DIRECTED DNA POLYMERASE"/>
    <property type="match status" value="1"/>
</dbReference>
<reference evidence="1" key="1">
    <citation type="journal article" date="2019" name="Sci. Rep.">
        <title>Draft genome of Tanacetum cinerariifolium, the natural source of mosquito coil.</title>
        <authorList>
            <person name="Yamashiro T."/>
            <person name="Shiraishi A."/>
            <person name="Satake H."/>
            <person name="Nakayama K."/>
        </authorList>
    </citation>
    <scope>NUCLEOTIDE SEQUENCE</scope>
</reference>
<dbReference type="AlphaFoldDB" id="A0A699HZE3"/>
<evidence type="ECO:0000313" key="1">
    <source>
        <dbReference type="EMBL" id="GEZ07306.1"/>
    </source>
</evidence>